<reference evidence="3" key="2">
    <citation type="submission" date="2015-06" db="EMBL/GenBank/DDBJ databases">
        <title>Complete sequences of a multi-drug resistant plasmid carrying blaKPC from China.</title>
        <authorList>
            <person name="Tang H.-L."/>
            <person name="Wu H.-K."/>
            <person name="Yang L."/>
            <person name="Lin Y.-P."/>
            <person name="Chen D.-Q."/>
        </authorList>
    </citation>
    <scope>NUCLEOTIDE SEQUENCE</scope>
    <source>
        <strain evidence="3">LJ04</strain>
        <plasmid evidence="3">pCT-KPC</plasmid>
    </source>
</reference>
<dbReference type="SUPFAM" id="SSF54593">
    <property type="entry name" value="Glyoxalase/Bleomycin resistance protein/Dihydroxybiphenyl dioxygenase"/>
    <property type="match status" value="1"/>
</dbReference>
<dbReference type="Pfam" id="PF00903">
    <property type="entry name" value="Glyoxalase"/>
    <property type="match status" value="1"/>
</dbReference>
<evidence type="ECO:0000313" key="3">
    <source>
        <dbReference type="EMBL" id="ALS88580.1"/>
    </source>
</evidence>
<feature type="domain" description="VOC" evidence="1">
    <location>
        <begin position="4"/>
        <end position="117"/>
    </location>
</feature>
<evidence type="ECO:0000313" key="7">
    <source>
        <dbReference type="Proteomes" id="UP000485085"/>
    </source>
</evidence>
<evidence type="ECO:0000313" key="5">
    <source>
        <dbReference type="EMBL" id="CUS19678.1"/>
    </source>
</evidence>
<accession>A0A0A1CRM0</accession>
<evidence type="ECO:0000259" key="1">
    <source>
        <dbReference type="PROSITE" id="PS51819"/>
    </source>
</evidence>
<evidence type="ECO:0000313" key="8">
    <source>
        <dbReference type="Proteomes" id="UP001319930"/>
    </source>
</evidence>
<geneLocation type="plasmid" evidence="4 8">
    <name>pNUITM-VK2</name>
</geneLocation>
<dbReference type="NCBIfam" id="NF000496">
    <property type="entry name" value="Fos_GSH"/>
    <property type="match status" value="1"/>
</dbReference>
<dbReference type="EMBL" id="AP025164">
    <property type="protein sequence ID" value="BDB31262.1"/>
    <property type="molecule type" value="Genomic_DNA"/>
</dbReference>
<geneLocation type="plasmid" evidence="2">
    <name>pFOS18</name>
</geneLocation>
<dbReference type="InterPro" id="IPR037523">
    <property type="entry name" value="VOC_core"/>
</dbReference>
<reference evidence="2" key="1">
    <citation type="journal article" date="2014" name="Int. J. Antimicrob. Agents">
        <title>Dissemination of a clone carrying a fosA3-harbouring plasmid mediates high fosfomycin resistance rate of KPC-producing Klebsiella pneumoniae in China.</title>
        <authorList>
            <person name="Jiang Y."/>
            <person name="Shen P."/>
            <person name="Wei Z."/>
            <person name="Liu L."/>
            <person name="He F."/>
            <person name="Shi K."/>
            <person name="Wang Y."/>
            <person name="Wang H."/>
            <person name="Yu Y."/>
        </authorList>
    </citation>
    <scope>NUCLEOTIDE SEQUENCE</scope>
    <source>
        <strain evidence="2">FOS18</strain>
        <plasmid evidence="2">pFOS18</plasmid>
    </source>
</reference>
<name>A0A0A1CRM0_KLEPN</name>
<keyword evidence="3" id="KW-0808">Transferase</keyword>
<dbReference type="GO" id="GO:0016740">
    <property type="term" value="F:transferase activity"/>
    <property type="evidence" value="ECO:0007669"/>
    <property type="project" value="UniProtKB-KW"/>
</dbReference>
<dbReference type="InterPro" id="IPR004360">
    <property type="entry name" value="Glyas_Fos-R_dOase_dom"/>
</dbReference>
<dbReference type="SMR" id="A0A0A1CRM0"/>
<reference evidence="5" key="3">
    <citation type="journal article" date="2016" name="J. Antimicrob. Chemother.">
        <title>pHN7A8-related multiresistance plasmids (blaCTX-M-65, fosA3 and rmtB) emerging in clinical isolates of Klebsiella pneumoniae from Bolivia: intercontinental plasmid dissemination?</title>
        <authorList>
            <person name="Sennati S."/>
            <person name="Riccobono E."/>
            <person name="Di Pilato V."/>
            <person name="Villagran A.L."/>
            <person name="Pallecchi L."/>
            <person name="Bartoloni A."/>
            <person name="Rossolini G.M."/>
        </authorList>
    </citation>
    <scope>NUCLEOTIDE SEQUENCE [LARGE SCALE GENOMIC DNA]</scope>
    <source>
        <strain evidence="5">397Kp</strain>
        <plasmid evidence="5">p397Kp</plasmid>
    </source>
</reference>
<dbReference type="NCBIfam" id="NF000221">
    <property type="entry name" value="FosA"/>
    <property type="match status" value="1"/>
</dbReference>
<dbReference type="Proteomes" id="UP001319930">
    <property type="component" value="Plasmid pNUITM-VK2"/>
</dbReference>
<protein>
    <submittedName>
        <fullName evidence="4">FosA family fosfomycin resistance glutathione transferase</fullName>
    </submittedName>
    <submittedName>
        <fullName evidence="3">Fosfomycin resistance glutathione S-transferase FosA</fullName>
    </submittedName>
    <submittedName>
        <fullName evidence="5 6">Glutathione transferase FosA</fullName>
    </submittedName>
    <submittedName>
        <fullName evidence="2">Fosfomycin resistance protein</fullName>
    </submittedName>
</protein>
<keyword evidence="2" id="KW-0614">Plasmid</keyword>
<organism evidence="2">
    <name type="scientific">Klebsiella pneumoniae</name>
    <dbReference type="NCBI Taxonomy" id="573"/>
    <lineage>
        <taxon>Bacteria</taxon>
        <taxon>Pseudomonadati</taxon>
        <taxon>Pseudomonadota</taxon>
        <taxon>Gammaproteobacteria</taxon>
        <taxon>Enterobacterales</taxon>
        <taxon>Enterobacteriaceae</taxon>
        <taxon>Klebsiella/Raoultella group</taxon>
        <taxon>Klebsiella</taxon>
        <taxon>Klebsiella pneumoniae complex</taxon>
    </lineage>
</organism>
<gene>
    <name evidence="2" type="primary">fosA3</name>
    <name evidence="3" type="synonym">fosA</name>
    <name evidence="6" type="ORF">GNF00_28125</name>
    <name evidence="4" type="ORF">NUITMVK2_3760</name>
    <name evidence="3" type="ORF">pCT-KPC_037</name>
    <name evidence="2" type="ORF">pFOS18_005</name>
</gene>
<geneLocation type="plasmid" evidence="5">
    <name>p397Kp</name>
</geneLocation>
<dbReference type="PANTHER" id="PTHR21366">
    <property type="entry name" value="GLYOXALASE FAMILY PROTEIN"/>
    <property type="match status" value="1"/>
</dbReference>
<evidence type="ECO:0000313" key="6">
    <source>
        <dbReference type="EMBL" id="MUA43677.1"/>
    </source>
</evidence>
<dbReference type="RefSeq" id="WP_014839980.1">
    <property type="nucleotide sequence ID" value="NZ_AP018674.1"/>
</dbReference>
<dbReference type="Gene3D" id="3.10.180.10">
    <property type="entry name" value="2,3-Dihydroxybiphenyl 1,2-Dioxygenase, domain 1"/>
    <property type="match status" value="1"/>
</dbReference>
<dbReference type="EMBL" id="KJ653815">
    <property type="protein sequence ID" value="AIX99567.1"/>
    <property type="molecule type" value="Genomic_DNA"/>
</dbReference>
<dbReference type="InterPro" id="IPR050383">
    <property type="entry name" value="GlyoxalaseI/FosfomycinResist"/>
</dbReference>
<dbReference type="EMBL" id="LN897474">
    <property type="protein sequence ID" value="CUS19678.1"/>
    <property type="molecule type" value="Genomic_DNA"/>
</dbReference>
<reference evidence="6 7" key="4">
    <citation type="submission" date="2019-11" db="EMBL/GenBank/DDBJ databases">
        <title>Emergence of a novel subclone of carbapenem-resistant Klebsiella pneumoniae ST11 with enhanced virulence and transmissibility: a molecular epidemiological, clinical, genomic study.</title>
        <authorList>
            <person name="Zhou K."/>
        </authorList>
    </citation>
    <scope>NUCLEOTIDE SEQUENCE [LARGE SCALE GENOMIC DNA]</scope>
    <source>
        <strain evidence="6 7">KP_38044</strain>
    </source>
</reference>
<evidence type="ECO:0000313" key="2">
    <source>
        <dbReference type="EMBL" id="AIX99567.1"/>
    </source>
</evidence>
<dbReference type="NCBIfam" id="NF000075">
    <property type="entry name" value="299782351_fosA"/>
    <property type="match status" value="1"/>
</dbReference>
<proteinExistence type="predicted"/>
<sequence>MLQGLNHLTLAVSDLASSLAFYQQLPGMRLHASWDSGAYLSCGALWLCLSLDEQRRKTPPQESDYTHYAFSVAEEEFAGVVALLAQAGAEVWKDNRSEGASYYFLDPDGHKLELHVGNLAQRLAACRERPYKGMVFFD</sequence>
<dbReference type="InterPro" id="IPR029068">
    <property type="entry name" value="Glyas_Bleomycin-R_OHBP_Dase"/>
</dbReference>
<dbReference type="AlphaFoldDB" id="A0A0A1CRM0"/>
<dbReference type="PROSITE" id="PS51819">
    <property type="entry name" value="VOC"/>
    <property type="match status" value="1"/>
</dbReference>
<dbReference type="Proteomes" id="UP000485085">
    <property type="component" value="Unassembled WGS sequence"/>
</dbReference>
<reference evidence="4 8" key="5">
    <citation type="submission" date="2021-09" db="EMBL/GenBank/DDBJ databases">
        <title>Whole genome sequencing of antimicrobial-resistant bacteria isolated from aquatic animals, plants, and environment in Asia.</title>
        <authorList>
            <person name="Hirabayashi A."/>
            <person name="Suzuki M."/>
        </authorList>
    </citation>
    <scope>NUCLEOTIDE SEQUENCE [LARGE SCALE GENOMIC DNA]</scope>
    <source>
        <strain evidence="4 8">NUITM-VK2</strain>
        <plasmid evidence="4 8">pNUITM-VK2</plasmid>
    </source>
</reference>
<evidence type="ECO:0000313" key="4">
    <source>
        <dbReference type="EMBL" id="BDB31262.1"/>
    </source>
</evidence>
<dbReference type="GeneID" id="86978969"/>
<dbReference type="PANTHER" id="PTHR21366:SF14">
    <property type="entry name" value="GLYOXALASE DOMAIN-CONTAINING PROTEIN 5"/>
    <property type="match status" value="1"/>
</dbReference>
<geneLocation type="plasmid" evidence="3">
    <name>pCT-KPC</name>
</geneLocation>
<dbReference type="EMBL" id="WNPO01000087">
    <property type="protein sequence ID" value="MUA43677.1"/>
    <property type="molecule type" value="Genomic_DNA"/>
</dbReference>
<dbReference type="EMBL" id="KT185451">
    <property type="protein sequence ID" value="ALS88580.1"/>
    <property type="molecule type" value="Genomic_DNA"/>
</dbReference>